<accession>A0A1Z5HYK5</accession>
<protein>
    <submittedName>
        <fullName evidence="1">Uncharacterized protein</fullName>
    </submittedName>
</protein>
<gene>
    <name evidence="1" type="ORF">KKC1_34660</name>
</gene>
<dbReference type="EMBL" id="BDGJ01000215">
    <property type="protein sequence ID" value="GAW94360.1"/>
    <property type="molecule type" value="Genomic_DNA"/>
</dbReference>
<dbReference type="AlphaFoldDB" id="A0A1Z5HYK5"/>
<keyword evidence="2" id="KW-1185">Reference proteome</keyword>
<dbReference type="RefSeq" id="WP_088555311.1">
    <property type="nucleotide sequence ID" value="NZ_BDGJ01000215.1"/>
</dbReference>
<evidence type="ECO:0000313" key="2">
    <source>
        <dbReference type="Proteomes" id="UP000197032"/>
    </source>
</evidence>
<evidence type="ECO:0000313" key="1">
    <source>
        <dbReference type="EMBL" id="GAW94360.1"/>
    </source>
</evidence>
<proteinExistence type="predicted"/>
<name>A0A1Z5HYK5_9FIRM</name>
<organism evidence="1 2">
    <name type="scientific">Calderihabitans maritimus</name>
    <dbReference type="NCBI Taxonomy" id="1246530"/>
    <lineage>
        <taxon>Bacteria</taxon>
        <taxon>Bacillati</taxon>
        <taxon>Bacillota</taxon>
        <taxon>Clostridia</taxon>
        <taxon>Neomoorellales</taxon>
        <taxon>Calderihabitantaceae</taxon>
        <taxon>Calderihabitans</taxon>
    </lineage>
</organism>
<sequence length="489" mass="55768">MNIVRQKIVKLLLGSSPIHSKEVMKNINETASQGYRIQQITPLLQRSGGAIFTRSHGLFIDEALVCFVREKKNPLYHYWLLRYDEHYAEKQIQQIVNFENSGGFNLSTLTPLNGFLDQTAGQGVGRGTYGLAMFFESQTERNLPLRLDRWILKPNRPVEDDYVPCPVMGCEFKVPRMTRDGPDLDHDQEKLKDYFCHQHMIFISPSTFEYKEPLTSIIWQEKEDLAALNRVKSSTGKRGAWRRMGRERDEDSFTWNVFWYLYKENLVLKFLKEIIGRSSFLIANAKNIDEAVFWSVEAGTGNTHQLLIDARKALGENTAHGTEPDVIFTGSVGAEKNVPLVLIECKLSSSPITNKAAIPDYYTNYDKWNRVFNEPPEKVFRVFGYQIVRHLLLANEMAAVGGRNLTPTVLLITKEQVPADIVSQMTSMLMNHPQNARLAFVTWKNVYDFVSSNQGSDKGSINKMILGRYLEGKTLGYDAKGVLQLLLPL</sequence>
<dbReference type="OrthoDB" id="2109857at2"/>
<reference evidence="2" key="1">
    <citation type="journal article" date="2017" name="Appl. Environ. Microbiol.">
        <title>Genomic Analysis of Calderihabitans maritimus KKC1, a Thermophilic, Hydrogenogenic, Carboxydotrophic Bacterium Isolated from Marine Sediment.</title>
        <authorList>
            <person name="Omae K."/>
            <person name="Yoneda Y."/>
            <person name="Fukuyama Y."/>
            <person name="Yoshida T."/>
            <person name="Sako Y."/>
        </authorList>
    </citation>
    <scope>NUCLEOTIDE SEQUENCE [LARGE SCALE GENOMIC DNA]</scope>
    <source>
        <strain evidence="2">KKC1</strain>
    </source>
</reference>
<comment type="caution">
    <text evidence="1">The sequence shown here is derived from an EMBL/GenBank/DDBJ whole genome shotgun (WGS) entry which is preliminary data.</text>
</comment>
<dbReference type="Proteomes" id="UP000197032">
    <property type="component" value="Unassembled WGS sequence"/>
</dbReference>